<name>A0A317XW41_9BASI</name>
<feature type="compositionally biased region" description="Low complexity" evidence="1">
    <location>
        <begin position="138"/>
        <end position="157"/>
    </location>
</feature>
<reference evidence="2 3" key="1">
    <citation type="journal article" date="2018" name="Mol. Biol. Evol.">
        <title>Broad Genomic Sampling Reveals a Smut Pathogenic Ancestry of the Fungal Clade Ustilaginomycotina.</title>
        <authorList>
            <person name="Kijpornyongpan T."/>
            <person name="Mondo S.J."/>
            <person name="Barry K."/>
            <person name="Sandor L."/>
            <person name="Lee J."/>
            <person name="Lipzen A."/>
            <person name="Pangilinan J."/>
            <person name="LaButti K."/>
            <person name="Hainaut M."/>
            <person name="Henrissat B."/>
            <person name="Grigoriev I.V."/>
            <person name="Spatafora J.W."/>
            <person name="Aime M.C."/>
        </authorList>
    </citation>
    <scope>NUCLEOTIDE SEQUENCE [LARGE SCALE GENOMIC DNA]</scope>
    <source>
        <strain evidence="2 3">MCA 3645</strain>
    </source>
</reference>
<evidence type="ECO:0000313" key="2">
    <source>
        <dbReference type="EMBL" id="PWZ02474.1"/>
    </source>
</evidence>
<feature type="compositionally biased region" description="Low complexity" evidence="1">
    <location>
        <begin position="96"/>
        <end position="110"/>
    </location>
</feature>
<protein>
    <submittedName>
        <fullName evidence="2">Uncharacterized protein</fullName>
    </submittedName>
</protein>
<dbReference type="InParanoid" id="A0A317XW41"/>
<keyword evidence="3" id="KW-1185">Reference proteome</keyword>
<evidence type="ECO:0000313" key="3">
    <source>
        <dbReference type="Proteomes" id="UP000246740"/>
    </source>
</evidence>
<dbReference type="AlphaFoldDB" id="A0A317XW41"/>
<feature type="region of interest" description="Disordered" evidence="1">
    <location>
        <begin position="96"/>
        <end position="157"/>
    </location>
</feature>
<dbReference type="Proteomes" id="UP000246740">
    <property type="component" value="Unassembled WGS sequence"/>
</dbReference>
<feature type="compositionally biased region" description="Low complexity" evidence="1">
    <location>
        <begin position="193"/>
        <end position="207"/>
    </location>
</feature>
<dbReference type="OrthoDB" id="2554199at2759"/>
<gene>
    <name evidence="2" type="ORF">BCV70DRAFT_196719</name>
</gene>
<organism evidence="2 3">
    <name type="scientific">Testicularia cyperi</name>
    <dbReference type="NCBI Taxonomy" id="1882483"/>
    <lineage>
        <taxon>Eukaryota</taxon>
        <taxon>Fungi</taxon>
        <taxon>Dikarya</taxon>
        <taxon>Basidiomycota</taxon>
        <taxon>Ustilaginomycotina</taxon>
        <taxon>Ustilaginomycetes</taxon>
        <taxon>Ustilaginales</taxon>
        <taxon>Anthracoideaceae</taxon>
        <taxon>Testicularia</taxon>
    </lineage>
</organism>
<proteinExistence type="predicted"/>
<dbReference type="EMBL" id="KZ819188">
    <property type="protein sequence ID" value="PWZ02474.1"/>
    <property type="molecule type" value="Genomic_DNA"/>
</dbReference>
<evidence type="ECO:0000256" key="1">
    <source>
        <dbReference type="SAM" id="MobiDB-lite"/>
    </source>
</evidence>
<sequence>MSASRRAQIQALCGMRSGPLIDRVESYLAAVDLWSRRGNAKAVKNAGTGVVAVCCFLAAESLETAVPDRSTALRSSGLAPEKFAAAERDFRGAVNSVSSGSSQSLSGPSQAATEAFSASLRGPTAQTTASATHRPVRSSPLVASASPSTSSHANASSADSKQALLAKAQAAQAGTLFDQTLRSSAPILTATVSSSGSPSAPHGSAASRTDPTSDAGPQTRAVGPANAIVGDTTEPMLVQVSQNRKRKRMSRLVFGLAVQSSLGRLDKEQEAEDVRLRRVKLNHLQTTINNLQAREASFSYLEPPGDFFVAISPSNTDA</sequence>
<accession>A0A317XW41</accession>
<feature type="region of interest" description="Disordered" evidence="1">
    <location>
        <begin position="191"/>
        <end position="230"/>
    </location>
</feature>